<evidence type="ECO:0000313" key="2">
    <source>
        <dbReference type="Proteomes" id="UP001159363"/>
    </source>
</evidence>
<sequence>MYLVHCGKENSQPARENVFKDIFRLDFDIVKMCLKKTKLSKLYSRVIKLSPIQMDNFVQYLIYKKS</sequence>
<reference evidence="1 2" key="1">
    <citation type="submission" date="2023-02" db="EMBL/GenBank/DDBJ databases">
        <title>LHISI_Scaffold_Assembly.</title>
        <authorList>
            <person name="Stuart O.P."/>
            <person name="Cleave R."/>
            <person name="Magrath M.J.L."/>
            <person name="Mikheyev A.S."/>
        </authorList>
    </citation>
    <scope>NUCLEOTIDE SEQUENCE [LARGE SCALE GENOMIC DNA]</scope>
    <source>
        <strain evidence="1">Daus_M_001</strain>
        <tissue evidence="1">Leg muscle</tissue>
    </source>
</reference>
<name>A0ABQ9HBR0_9NEOP</name>
<dbReference type="EMBL" id="JARBHB010000006">
    <property type="protein sequence ID" value="KAJ8881707.1"/>
    <property type="molecule type" value="Genomic_DNA"/>
</dbReference>
<dbReference type="Proteomes" id="UP001159363">
    <property type="component" value="Chromosome 5"/>
</dbReference>
<organism evidence="1 2">
    <name type="scientific">Dryococelus australis</name>
    <dbReference type="NCBI Taxonomy" id="614101"/>
    <lineage>
        <taxon>Eukaryota</taxon>
        <taxon>Metazoa</taxon>
        <taxon>Ecdysozoa</taxon>
        <taxon>Arthropoda</taxon>
        <taxon>Hexapoda</taxon>
        <taxon>Insecta</taxon>
        <taxon>Pterygota</taxon>
        <taxon>Neoptera</taxon>
        <taxon>Polyneoptera</taxon>
        <taxon>Phasmatodea</taxon>
        <taxon>Verophasmatodea</taxon>
        <taxon>Anareolatae</taxon>
        <taxon>Phasmatidae</taxon>
        <taxon>Eurycanthinae</taxon>
        <taxon>Dryococelus</taxon>
    </lineage>
</organism>
<proteinExistence type="predicted"/>
<protein>
    <submittedName>
        <fullName evidence="1">Uncharacterized protein</fullName>
    </submittedName>
</protein>
<keyword evidence="2" id="KW-1185">Reference proteome</keyword>
<accession>A0ABQ9HBR0</accession>
<gene>
    <name evidence="1" type="ORF">PR048_018193</name>
</gene>
<evidence type="ECO:0000313" key="1">
    <source>
        <dbReference type="EMBL" id="KAJ8881707.1"/>
    </source>
</evidence>
<comment type="caution">
    <text evidence="1">The sequence shown here is derived from an EMBL/GenBank/DDBJ whole genome shotgun (WGS) entry which is preliminary data.</text>
</comment>